<gene>
    <name evidence="1" type="ORF">HW554_18885</name>
</gene>
<comment type="caution">
    <text evidence="1">The sequence shown here is derived from an EMBL/GenBank/DDBJ whole genome shotgun (WGS) entry which is preliminary data.</text>
</comment>
<protein>
    <submittedName>
        <fullName evidence="1">Uncharacterized protein</fullName>
    </submittedName>
</protein>
<dbReference type="RefSeq" id="WP_176910087.1">
    <property type="nucleotide sequence ID" value="NZ_JABKAU010000056.1"/>
</dbReference>
<evidence type="ECO:0000313" key="2">
    <source>
        <dbReference type="Proteomes" id="UP000565521"/>
    </source>
</evidence>
<keyword evidence="2" id="KW-1185">Reference proteome</keyword>
<organism evidence="1 2">
    <name type="scientific">Hymenobacter lapidiphilus</name>
    <dbReference type="NCBI Taxonomy" id="2608003"/>
    <lineage>
        <taxon>Bacteria</taxon>
        <taxon>Pseudomonadati</taxon>
        <taxon>Bacteroidota</taxon>
        <taxon>Cytophagia</taxon>
        <taxon>Cytophagales</taxon>
        <taxon>Hymenobacteraceae</taxon>
        <taxon>Hymenobacter</taxon>
    </lineage>
</organism>
<evidence type="ECO:0000313" key="1">
    <source>
        <dbReference type="EMBL" id="NVO33278.1"/>
    </source>
</evidence>
<dbReference type="EMBL" id="JABKAU010000056">
    <property type="protein sequence ID" value="NVO33278.1"/>
    <property type="molecule type" value="Genomic_DNA"/>
</dbReference>
<reference evidence="1 2" key="1">
    <citation type="submission" date="2020-05" db="EMBL/GenBank/DDBJ databases">
        <title>Hymenobacter terrestris sp. nov. and Hymenobacter lapidiphilus sp. nov., isolated from regoliths in Antarctica.</title>
        <authorList>
            <person name="Sedlacek I."/>
            <person name="Pantucek R."/>
            <person name="Zeman M."/>
            <person name="Holochova P."/>
            <person name="Kralova S."/>
            <person name="Stankova E."/>
            <person name="Sedo O."/>
            <person name="Micenkova L."/>
            <person name="Svec P."/>
            <person name="Gupta V."/>
            <person name="Sood U."/>
            <person name="Korpole U.S."/>
            <person name="Lal R."/>
        </authorList>
    </citation>
    <scope>NUCLEOTIDE SEQUENCE [LARGE SCALE GENOMIC DNA]</scope>
    <source>
        <strain evidence="1 2">P5342</strain>
    </source>
</reference>
<dbReference type="Proteomes" id="UP000565521">
    <property type="component" value="Unassembled WGS sequence"/>
</dbReference>
<name>A0A7Y7PSK9_9BACT</name>
<accession>A0A7Y7PSK9</accession>
<proteinExistence type="predicted"/>
<dbReference type="AlphaFoldDB" id="A0A7Y7PSK9"/>
<sequence length="185" mass="19763">MPLNPCLIDFTNIDPSCEAFAKPGGSFPFLFAARLSDLTLTVGTDGMVTGVAMKNLAKLKKFTSRKFQNSGAYPLKRSDTGRTTFTHTVVERIYHETQADRNTLVGLAQAEDLVFFLPTNARQVEVYGRGLGLTATAGTGGTGTKLDDDNTYLYTFTGDEAAVPALVLIGVDFDATIAALNALVA</sequence>